<dbReference type="Gene3D" id="1.10.10.10">
    <property type="entry name" value="Winged helix-like DNA-binding domain superfamily/Winged helix DNA-binding domain"/>
    <property type="match status" value="1"/>
</dbReference>
<dbReference type="PROSITE" id="PS00107">
    <property type="entry name" value="PROTEIN_KINASE_ATP"/>
    <property type="match status" value="1"/>
</dbReference>
<comment type="subcellular location">
    <subcellularLocation>
        <location evidence="1">Cell membrane</location>
        <topology evidence="1">Single-pass membrane protein</topology>
    </subcellularLocation>
</comment>
<reference evidence="16" key="2">
    <citation type="submission" date="2015-07" db="EMBL/GenBank/DDBJ databases">
        <authorList>
            <person name="Noorani M."/>
        </authorList>
    </citation>
    <scope>NUCLEOTIDE SEQUENCE</scope>
    <source>
        <strain evidence="16">Yugu1</strain>
    </source>
</reference>
<dbReference type="OrthoDB" id="606096at2759"/>
<evidence type="ECO:0000256" key="6">
    <source>
        <dbReference type="ARBA" id="ARBA00022737"/>
    </source>
</evidence>
<dbReference type="SUPFAM" id="SSF52047">
    <property type="entry name" value="RNI-like"/>
    <property type="match status" value="1"/>
</dbReference>
<keyword evidence="10 14" id="KW-0067">ATP-binding</keyword>
<dbReference type="Pfam" id="PF18052">
    <property type="entry name" value="Rx_N"/>
    <property type="match status" value="1"/>
</dbReference>
<dbReference type="InterPro" id="IPR011009">
    <property type="entry name" value="Kinase-like_dom_sf"/>
</dbReference>
<dbReference type="PROSITE" id="PS50011">
    <property type="entry name" value="PROTEIN_KINASE_DOM"/>
    <property type="match status" value="1"/>
</dbReference>
<evidence type="ECO:0000256" key="1">
    <source>
        <dbReference type="ARBA" id="ARBA00004162"/>
    </source>
</evidence>
<dbReference type="Pfam" id="PF00931">
    <property type="entry name" value="NB-ARC"/>
    <property type="match status" value="1"/>
</dbReference>
<dbReference type="PRINTS" id="PR00364">
    <property type="entry name" value="DISEASERSIST"/>
</dbReference>
<evidence type="ECO:0000256" key="4">
    <source>
        <dbReference type="ARBA" id="ARBA00022679"/>
    </source>
</evidence>
<dbReference type="FunFam" id="1.10.510.10:FF:000870">
    <property type="entry name" value="OSJNBa0016N04.16-like protein"/>
    <property type="match status" value="1"/>
</dbReference>
<dbReference type="GO" id="GO:0005886">
    <property type="term" value="C:plasma membrane"/>
    <property type="evidence" value="ECO:0007669"/>
    <property type="project" value="UniProtKB-SubCell"/>
</dbReference>
<dbReference type="GO" id="GO:0051707">
    <property type="term" value="P:response to other organism"/>
    <property type="evidence" value="ECO:0007669"/>
    <property type="project" value="UniProtKB-ARBA"/>
</dbReference>
<dbReference type="GO" id="GO:0043531">
    <property type="term" value="F:ADP binding"/>
    <property type="evidence" value="ECO:0007669"/>
    <property type="project" value="InterPro"/>
</dbReference>
<dbReference type="InterPro" id="IPR000719">
    <property type="entry name" value="Prot_kinase_dom"/>
</dbReference>
<keyword evidence="7 14" id="KW-0547">Nucleotide-binding</keyword>
<dbReference type="Gene3D" id="1.20.5.4130">
    <property type="match status" value="1"/>
</dbReference>
<dbReference type="InterPro" id="IPR042197">
    <property type="entry name" value="Apaf_helical"/>
</dbReference>
<dbReference type="InterPro" id="IPR036388">
    <property type="entry name" value="WH-like_DNA-bd_sf"/>
</dbReference>
<dbReference type="InterPro" id="IPR017441">
    <property type="entry name" value="Protein_kinase_ATP_BS"/>
</dbReference>
<dbReference type="GO" id="GO:0005524">
    <property type="term" value="F:ATP binding"/>
    <property type="evidence" value="ECO:0007669"/>
    <property type="project" value="UniProtKB-UniRule"/>
</dbReference>
<evidence type="ECO:0000256" key="10">
    <source>
        <dbReference type="ARBA" id="ARBA00022840"/>
    </source>
</evidence>
<dbReference type="InterPro" id="IPR008271">
    <property type="entry name" value="Ser/Thr_kinase_AS"/>
</dbReference>
<keyword evidence="13" id="KW-0472">Membrane</keyword>
<keyword evidence="11" id="KW-1133">Transmembrane helix</keyword>
<dbReference type="GO" id="GO:0004672">
    <property type="term" value="F:protein kinase activity"/>
    <property type="evidence" value="ECO:0007669"/>
    <property type="project" value="InterPro"/>
</dbReference>
<dbReference type="AlphaFoldDB" id="A0A368S5W1"/>
<evidence type="ECO:0000259" key="15">
    <source>
        <dbReference type="PROSITE" id="PS50011"/>
    </source>
</evidence>
<evidence type="ECO:0000256" key="9">
    <source>
        <dbReference type="ARBA" id="ARBA00022821"/>
    </source>
</evidence>
<evidence type="ECO:0000256" key="14">
    <source>
        <dbReference type="PROSITE-ProRule" id="PRU10141"/>
    </source>
</evidence>
<organism evidence="16">
    <name type="scientific">Setaria italica</name>
    <name type="common">Foxtail millet</name>
    <name type="synonym">Panicum italicum</name>
    <dbReference type="NCBI Taxonomy" id="4555"/>
    <lineage>
        <taxon>Eukaryota</taxon>
        <taxon>Viridiplantae</taxon>
        <taxon>Streptophyta</taxon>
        <taxon>Embryophyta</taxon>
        <taxon>Tracheophyta</taxon>
        <taxon>Spermatophyta</taxon>
        <taxon>Magnoliopsida</taxon>
        <taxon>Liliopsida</taxon>
        <taxon>Poales</taxon>
        <taxon>Poaceae</taxon>
        <taxon>PACMAD clade</taxon>
        <taxon>Panicoideae</taxon>
        <taxon>Panicodae</taxon>
        <taxon>Paniceae</taxon>
        <taxon>Cenchrinae</taxon>
        <taxon>Setaria</taxon>
    </lineage>
</organism>
<proteinExistence type="inferred from homology"/>
<keyword evidence="12" id="KW-0175">Coiled coil</keyword>
<sequence>MKGWTDDHPRKLQYSLVKEITNNFADELGRGTFGRVFKGLLDDGEEVAVKLLRYFTPEISDQQFQNEFGNLKKLKHPNIVQLLGFCDEPEEEIIEHKGKLILCYRIRRALCLEYVPNGSLRKFLSGGCLSKNWPIRYKIIKGICEGLQYLHKIPIFHLDLKPDNILLDEKMLPKITDFGLSRLIGEGNTKRTMTPLGTLGYLPPEFINNQIISREYDIYSLGVIIMQIITGVTGFSDFADMEPQEFIEHVHDNWKRSLEEIPEYASLEADCKQVKGCMEIAINCKKKKRHERPTIEDIISKLDETETVKIDTQLSIKKGYFEESRFLSSGILGRPCQLQSAGAVLLAVTKIGSILGDETSKAVINKLSWKVHSLKELPWKVDQIRMNLTFMSQIIQQIGTVYLTDELANNWIGEVRKVAYRVEDVVDKYSYHVFQLTQEGFLKFFIKGTHNDIVFSAITDEIAHIEEEINQVIHMKDKWLHQTQLVSNNQQLAEIERQRSQDGFPDFVKDEDLVGIEKNRKLLSGWLYSDELDSTVITVSGMGGLGKSTLVTNLYEREKVNFPVHAWIVVSQICPADALLRKLLWKIGNKRAAEIKKKLQNRKCLIVLDDVWEQEVYFKIHDAFQNHQASQPLDGPDAFDLFCRRAFHNNKDHKCPKEFEEIATSIVDRCHGLPLAIVTIGSLLSYLEYIIWNQTYNQLRSELSTNDHVRAILNLSYHDLSEDLRNCFLYCSLFPEDYPMSRESLFPEDYPMSRESLVRLWVAEGFVLSREKNTPEEVAEVNLMELIHRNMLEVFGSANDYEAIIQVDPHVRRLSLCRWKVNTSLKHLTVLELQDSNITEVPTSIGNLFNLRYIGLRRTDVKSLPESIENLLNLHTLDIKQTQIEKLPRGTVNVKKLRDLLADRFADEMQSDFRFFIGVESPEGLSNLEELRTLETVQVSKDLAEQLKKLMQLRSVWIDNVSASDCANLFATLSTMPLLSSLLISARDVNETLCLQALDPISTKLHRLIVRGQWASGTLKYPIFRNHGEHLKYLALSWCQLGEDPLGVLAPHVPNLTYLSLNRVNSASTLVLSAGCFPHLKTLVLKRMPDVKQMEIGDGALPRIEGLYIVSLAQLDKVPQGIELLLSLKRLWLLYLHDEFKTLWQTSGMHQKMQHVPEIRI</sequence>
<keyword evidence="5" id="KW-0812">Transmembrane</keyword>
<dbReference type="InterPro" id="IPR055414">
    <property type="entry name" value="LRR_R13L4/SHOC2-like"/>
</dbReference>
<dbReference type="Pfam" id="PF00069">
    <property type="entry name" value="Pkinase"/>
    <property type="match status" value="1"/>
</dbReference>
<gene>
    <name evidence="16" type="ORF">SETIT_8G088800v2</name>
</gene>
<dbReference type="PROSITE" id="PS00108">
    <property type="entry name" value="PROTEIN_KINASE_ST"/>
    <property type="match status" value="1"/>
</dbReference>
<evidence type="ECO:0000256" key="11">
    <source>
        <dbReference type="ARBA" id="ARBA00022989"/>
    </source>
</evidence>
<keyword evidence="8" id="KW-0418">Kinase</keyword>
<dbReference type="SUPFAM" id="SSF52540">
    <property type="entry name" value="P-loop containing nucleoside triphosphate hydrolases"/>
    <property type="match status" value="1"/>
</dbReference>
<name>A0A368S5W1_SETIT</name>
<feature type="domain" description="Protein kinase" evidence="15">
    <location>
        <begin position="22"/>
        <end position="308"/>
    </location>
</feature>
<dbReference type="Pfam" id="PF23598">
    <property type="entry name" value="LRR_14"/>
    <property type="match status" value="1"/>
</dbReference>
<accession>A0A368S5W1</accession>
<dbReference type="InterPro" id="IPR002182">
    <property type="entry name" value="NB-ARC"/>
</dbReference>
<evidence type="ECO:0000256" key="13">
    <source>
        <dbReference type="ARBA" id="ARBA00023136"/>
    </source>
</evidence>
<dbReference type="Gene3D" id="3.40.50.300">
    <property type="entry name" value="P-loop containing nucleotide triphosphate hydrolases"/>
    <property type="match status" value="1"/>
</dbReference>
<dbReference type="Gene3D" id="1.10.510.10">
    <property type="entry name" value="Transferase(Phosphotransferase) domain 1"/>
    <property type="match status" value="1"/>
</dbReference>
<keyword evidence="9" id="KW-0611">Plant defense</keyword>
<dbReference type="Gene3D" id="1.10.8.430">
    <property type="entry name" value="Helical domain of apoptotic protease-activating factors"/>
    <property type="match status" value="1"/>
</dbReference>
<reference evidence="16" key="1">
    <citation type="journal article" date="2012" name="Nat. Biotechnol.">
        <title>Reference genome sequence of the model plant Setaria.</title>
        <authorList>
            <person name="Bennetzen J.L."/>
            <person name="Schmutz J."/>
            <person name="Wang H."/>
            <person name="Percifield R."/>
            <person name="Hawkins J."/>
            <person name="Pontaroli A.C."/>
            <person name="Estep M."/>
            <person name="Feng L."/>
            <person name="Vaughn J.N."/>
            <person name="Grimwood J."/>
            <person name="Jenkins J."/>
            <person name="Barry K."/>
            <person name="Lindquist E."/>
            <person name="Hellsten U."/>
            <person name="Deshpande S."/>
            <person name="Wang X."/>
            <person name="Wu X."/>
            <person name="Mitros T."/>
            <person name="Triplett J."/>
            <person name="Yang X."/>
            <person name="Ye C.Y."/>
            <person name="Mauro-Herrera M."/>
            <person name="Wang L."/>
            <person name="Li P."/>
            <person name="Sharma M."/>
            <person name="Sharma R."/>
            <person name="Ronald P.C."/>
            <person name="Panaud O."/>
            <person name="Kellogg E.A."/>
            <person name="Brutnell T.P."/>
            <person name="Doust A.N."/>
            <person name="Tuskan G.A."/>
            <person name="Rokhsar D."/>
            <person name="Devos K.M."/>
        </authorList>
    </citation>
    <scope>NUCLEOTIDE SEQUENCE [LARGE SCALE GENOMIC DNA]</scope>
    <source>
        <strain evidence="16">Yugu1</strain>
    </source>
</reference>
<dbReference type="SMART" id="SM00220">
    <property type="entry name" value="S_TKc"/>
    <property type="match status" value="1"/>
</dbReference>
<dbReference type="EMBL" id="CM003535">
    <property type="protein sequence ID" value="RCV37761.1"/>
    <property type="molecule type" value="Genomic_DNA"/>
</dbReference>
<dbReference type="Pfam" id="PF23559">
    <property type="entry name" value="WHD_DRP"/>
    <property type="match status" value="1"/>
</dbReference>
<dbReference type="Gene3D" id="3.80.10.10">
    <property type="entry name" value="Ribonuclease Inhibitor"/>
    <property type="match status" value="1"/>
</dbReference>
<protein>
    <recommendedName>
        <fullName evidence="15">Protein kinase domain-containing protein</fullName>
    </recommendedName>
</protein>
<dbReference type="GO" id="GO:0006952">
    <property type="term" value="P:defense response"/>
    <property type="evidence" value="ECO:0007669"/>
    <property type="project" value="UniProtKB-KW"/>
</dbReference>
<keyword evidence="3" id="KW-0433">Leucine-rich repeat</keyword>
<dbReference type="PANTHER" id="PTHR45707">
    <property type="entry name" value="C2 CALCIUM/LIPID-BINDING PLANT PHOSPHORIBOSYLTRANSFERASE FAMILY PROTEIN"/>
    <property type="match status" value="1"/>
</dbReference>
<keyword evidence="6" id="KW-0677">Repeat</keyword>
<dbReference type="InterPro" id="IPR058922">
    <property type="entry name" value="WHD_DRP"/>
</dbReference>
<dbReference type="Gene3D" id="3.30.200.20">
    <property type="entry name" value="Phosphorylase Kinase, domain 1"/>
    <property type="match status" value="1"/>
</dbReference>
<evidence type="ECO:0000256" key="2">
    <source>
        <dbReference type="ARBA" id="ARBA00008894"/>
    </source>
</evidence>
<evidence type="ECO:0000256" key="3">
    <source>
        <dbReference type="ARBA" id="ARBA00022614"/>
    </source>
</evidence>
<evidence type="ECO:0000313" key="16">
    <source>
        <dbReference type="EMBL" id="RCV37761.1"/>
    </source>
</evidence>
<comment type="similarity">
    <text evidence="2">Belongs to the disease resistance NB-LRR family.</text>
</comment>
<dbReference type="SUPFAM" id="SSF56112">
    <property type="entry name" value="Protein kinase-like (PK-like)"/>
    <property type="match status" value="1"/>
</dbReference>
<evidence type="ECO:0000256" key="5">
    <source>
        <dbReference type="ARBA" id="ARBA00022692"/>
    </source>
</evidence>
<evidence type="ECO:0000256" key="7">
    <source>
        <dbReference type="ARBA" id="ARBA00022741"/>
    </source>
</evidence>
<evidence type="ECO:0000256" key="12">
    <source>
        <dbReference type="ARBA" id="ARBA00023054"/>
    </source>
</evidence>
<feature type="binding site" evidence="14">
    <location>
        <position position="50"/>
    </location>
    <ligand>
        <name>ATP</name>
        <dbReference type="ChEBI" id="CHEBI:30616"/>
    </ligand>
</feature>
<dbReference type="PANTHER" id="PTHR45707:SF76">
    <property type="entry name" value="PROTEIN KINASE DOMAIN-CONTAINING PROTEIN"/>
    <property type="match status" value="1"/>
</dbReference>
<dbReference type="InterPro" id="IPR027417">
    <property type="entry name" value="P-loop_NTPase"/>
</dbReference>
<evidence type="ECO:0000256" key="8">
    <source>
        <dbReference type="ARBA" id="ARBA00022777"/>
    </source>
</evidence>
<dbReference type="InterPro" id="IPR041118">
    <property type="entry name" value="Rx_N"/>
</dbReference>
<dbReference type="InterPro" id="IPR032675">
    <property type="entry name" value="LRR_dom_sf"/>
</dbReference>
<keyword evidence="4" id="KW-0808">Transferase</keyword>